<dbReference type="InterPro" id="IPR000085">
    <property type="entry name" value="RuvA"/>
</dbReference>
<dbReference type="Gene3D" id="2.40.50.140">
    <property type="entry name" value="Nucleic acid-binding proteins"/>
    <property type="match status" value="1"/>
</dbReference>
<dbReference type="EC" id="3.6.4.12" evidence="1"/>
<dbReference type="GO" id="GO:0016787">
    <property type="term" value="F:hydrolase activity"/>
    <property type="evidence" value="ECO:0007669"/>
    <property type="project" value="UniProtKB-KW"/>
</dbReference>
<dbReference type="CDD" id="cd14332">
    <property type="entry name" value="UBA_RuvA_C"/>
    <property type="match status" value="1"/>
</dbReference>
<dbReference type="InterPro" id="IPR010994">
    <property type="entry name" value="RuvA_2-like"/>
</dbReference>
<dbReference type="InterPro" id="IPR012340">
    <property type="entry name" value="NA-bd_OB-fold"/>
</dbReference>
<dbReference type="InterPro" id="IPR013849">
    <property type="entry name" value="DNA_helicase_Holl-junc_RuvA_I"/>
</dbReference>
<dbReference type="InterPro" id="IPR011114">
    <property type="entry name" value="RuvA_C"/>
</dbReference>
<dbReference type="Gene3D" id="1.10.8.10">
    <property type="entry name" value="DNA helicase RuvA subunit, C-terminal domain"/>
    <property type="match status" value="1"/>
</dbReference>
<sequence length="204" mass="22469">MIGRLTGIILEKQPPYLLIDVNGVGYECQAPMNTFYHLPEDSNHSVVLHTHLAISENAHTLFAFFSMEERKLFRELIKVNGVGPKLALAILSAMNVVEFVHHIHQEEASTLVKIPGVGKKTAERLIIEMKDRLKDWQVPQDNRSVATSTPDSFTAGGQANIQEAISGLVALGYKPAEASKAISRLDDDSLPAATLIRLALKNMM</sequence>
<reference evidence="1 2" key="1">
    <citation type="submission" date="2024-06" db="EMBL/GenBank/DDBJ databases">
        <authorList>
            <person name="Li F."/>
        </authorList>
    </citation>
    <scope>NUCLEOTIDE SEQUENCE [LARGE SCALE GENOMIC DNA]</scope>
    <source>
        <strain evidence="1 2">GXAS 311</strain>
    </source>
</reference>
<dbReference type="SUPFAM" id="SSF46929">
    <property type="entry name" value="DNA helicase RuvA subunit, C-terminal domain"/>
    <property type="match status" value="1"/>
</dbReference>
<dbReference type="Pfam" id="PF07499">
    <property type="entry name" value="RuvA_C"/>
    <property type="match status" value="1"/>
</dbReference>
<evidence type="ECO:0000313" key="1">
    <source>
        <dbReference type="EMBL" id="MET1253999.1"/>
    </source>
</evidence>
<organism evidence="1 2">
    <name type="scientific">Aliikangiella maris</name>
    <dbReference type="NCBI Taxonomy" id="3162458"/>
    <lineage>
        <taxon>Bacteria</taxon>
        <taxon>Pseudomonadati</taxon>
        <taxon>Pseudomonadota</taxon>
        <taxon>Gammaproteobacteria</taxon>
        <taxon>Oceanospirillales</taxon>
        <taxon>Pleioneaceae</taxon>
        <taxon>Aliikangiella</taxon>
    </lineage>
</organism>
<name>A0ABV2BPZ6_9GAMM</name>
<gene>
    <name evidence="1" type="primary">ruvA</name>
    <name evidence="1" type="ORF">ABVT43_02555</name>
</gene>
<dbReference type="Pfam" id="PF01330">
    <property type="entry name" value="RuvA_N"/>
    <property type="match status" value="1"/>
</dbReference>
<comment type="caution">
    <text evidence="1">The sequence shown here is derived from an EMBL/GenBank/DDBJ whole genome shotgun (WGS) entry which is preliminary data.</text>
</comment>
<keyword evidence="2" id="KW-1185">Reference proteome</keyword>
<dbReference type="GO" id="GO:0003678">
    <property type="term" value="F:DNA helicase activity"/>
    <property type="evidence" value="ECO:0007669"/>
    <property type="project" value="UniProtKB-EC"/>
</dbReference>
<dbReference type="EMBL" id="JBEVCJ010000002">
    <property type="protein sequence ID" value="MET1253999.1"/>
    <property type="molecule type" value="Genomic_DNA"/>
</dbReference>
<dbReference type="SUPFAM" id="SSF47781">
    <property type="entry name" value="RuvA domain 2-like"/>
    <property type="match status" value="1"/>
</dbReference>
<evidence type="ECO:0000313" key="2">
    <source>
        <dbReference type="Proteomes" id="UP001548189"/>
    </source>
</evidence>
<dbReference type="InterPro" id="IPR003583">
    <property type="entry name" value="Hlx-hairpin-Hlx_DNA-bd_motif"/>
</dbReference>
<dbReference type="Proteomes" id="UP001548189">
    <property type="component" value="Unassembled WGS sequence"/>
</dbReference>
<dbReference type="HAMAP" id="MF_00031">
    <property type="entry name" value="DNA_HJ_migration_RuvA"/>
    <property type="match status" value="1"/>
</dbReference>
<proteinExistence type="inferred from homology"/>
<dbReference type="InterPro" id="IPR036267">
    <property type="entry name" value="RuvA_C_sf"/>
</dbReference>
<dbReference type="Gene3D" id="1.10.150.20">
    <property type="entry name" value="5' to 3' exonuclease, C-terminal subdomain"/>
    <property type="match status" value="1"/>
</dbReference>
<keyword evidence="1" id="KW-0378">Hydrolase</keyword>
<accession>A0ABV2BPZ6</accession>
<protein>
    <submittedName>
        <fullName evidence="1">Holliday junction branch migration protein RuvA</fullName>
        <ecNumber evidence="1">3.6.4.12</ecNumber>
    </submittedName>
</protein>
<dbReference type="NCBIfam" id="TIGR00084">
    <property type="entry name" value="ruvA"/>
    <property type="match status" value="1"/>
</dbReference>
<dbReference type="SMART" id="SM00278">
    <property type="entry name" value="HhH1"/>
    <property type="match status" value="2"/>
</dbReference>
<dbReference type="SUPFAM" id="SSF50249">
    <property type="entry name" value="Nucleic acid-binding proteins"/>
    <property type="match status" value="1"/>
</dbReference>
<dbReference type="Pfam" id="PF14520">
    <property type="entry name" value="HHH_5"/>
    <property type="match status" value="1"/>
</dbReference>